<evidence type="ECO:0000256" key="4">
    <source>
        <dbReference type="ARBA" id="ARBA00022741"/>
    </source>
</evidence>
<comment type="pathway">
    <text evidence="1 7">Cofactor biosynthesis; NAD(+) biosynthesis; NAD(+) from deamido-NAD(+) (L-Gln route): step 1/1.</text>
</comment>
<keyword evidence="3 7" id="KW-0436">Ligase</keyword>
<evidence type="ECO:0000256" key="6">
    <source>
        <dbReference type="ARBA" id="ARBA00023027"/>
    </source>
</evidence>
<dbReference type="GO" id="GO:0016787">
    <property type="term" value="F:hydrolase activity"/>
    <property type="evidence" value="ECO:0007669"/>
    <property type="project" value="UniProtKB-KW"/>
</dbReference>
<keyword evidence="9" id="KW-0378">Hydrolase</keyword>
<dbReference type="Pfam" id="PF00795">
    <property type="entry name" value="CN_hydrolase"/>
    <property type="match status" value="1"/>
</dbReference>
<comment type="similarity">
    <text evidence="2 7">In the C-terminal section; belongs to the NAD synthetase family.</text>
</comment>
<feature type="domain" description="CN hydrolase" evidence="8">
    <location>
        <begin position="5"/>
        <end position="239"/>
    </location>
</feature>
<dbReference type="InterPro" id="IPR003010">
    <property type="entry name" value="C-N_Hydrolase"/>
</dbReference>
<evidence type="ECO:0000313" key="10">
    <source>
        <dbReference type="Proteomes" id="UP001326567"/>
    </source>
</evidence>
<accession>A0ABZ0V1H4</accession>
<dbReference type="CDD" id="cd07570">
    <property type="entry name" value="GAT_Gln-NAD-synth"/>
    <property type="match status" value="1"/>
</dbReference>
<dbReference type="PROSITE" id="PS50263">
    <property type="entry name" value="CN_HYDROLASE"/>
    <property type="match status" value="1"/>
</dbReference>
<evidence type="ECO:0000256" key="7">
    <source>
        <dbReference type="PIRNR" id="PIRNR006630"/>
    </source>
</evidence>
<evidence type="ECO:0000256" key="1">
    <source>
        <dbReference type="ARBA" id="ARBA00005188"/>
    </source>
</evidence>
<gene>
    <name evidence="9" type="ORF">T7987_03035</name>
</gene>
<dbReference type="InterPro" id="IPR036526">
    <property type="entry name" value="C-N_Hydrolase_sf"/>
</dbReference>
<protein>
    <recommendedName>
        <fullName evidence="7">Glutamine-dependent NAD(+) synthetase</fullName>
        <ecNumber evidence="7">6.3.5.1</ecNumber>
    </recommendedName>
    <alternativeName>
        <fullName evidence="7">NAD(+) synthase [glutamine-hydrolyzing]</fullName>
    </alternativeName>
</protein>
<name>A0ABZ0V1H4_9RHOB</name>
<dbReference type="InterPro" id="IPR003694">
    <property type="entry name" value="NAD_synthase"/>
</dbReference>
<dbReference type="PIRSF" id="PIRSF006630">
    <property type="entry name" value="NADS_GAT"/>
    <property type="match status" value="1"/>
</dbReference>
<dbReference type="EMBL" id="CP139725">
    <property type="protein sequence ID" value="WPZ22229.1"/>
    <property type="molecule type" value="Genomic_DNA"/>
</dbReference>
<evidence type="ECO:0000256" key="3">
    <source>
        <dbReference type="ARBA" id="ARBA00022598"/>
    </source>
</evidence>
<dbReference type="InterPro" id="IPR014445">
    <property type="entry name" value="Gln-dep_NAD_synthase"/>
</dbReference>
<keyword evidence="10" id="KW-1185">Reference proteome</keyword>
<dbReference type="Gene3D" id="3.40.50.620">
    <property type="entry name" value="HUPs"/>
    <property type="match status" value="2"/>
</dbReference>
<dbReference type="InterPro" id="IPR014729">
    <property type="entry name" value="Rossmann-like_a/b/a_fold"/>
</dbReference>
<proteinExistence type="inferred from homology"/>
<evidence type="ECO:0000256" key="5">
    <source>
        <dbReference type="ARBA" id="ARBA00022840"/>
    </source>
</evidence>
<dbReference type="SUPFAM" id="SSF56317">
    <property type="entry name" value="Carbon-nitrogen hydrolase"/>
    <property type="match status" value="1"/>
</dbReference>
<evidence type="ECO:0000313" key="9">
    <source>
        <dbReference type="EMBL" id="WPZ22229.1"/>
    </source>
</evidence>
<reference evidence="9 10" key="1">
    <citation type="submission" date="2023-11" db="EMBL/GenBank/DDBJ databases">
        <title>From the Deep-Sea to the Surface: Bacterial Genomes Isolated from the Moytirra Hydrothermal Vent Plume.</title>
        <authorList>
            <person name="Major S.R."/>
        </authorList>
    </citation>
    <scope>NUCLEOTIDE SEQUENCE [LARGE SCALE GENOMIC DNA]</scope>
    <source>
        <strain evidence="9 10">OXR-9</strain>
    </source>
</reference>
<dbReference type="SUPFAM" id="SSF52402">
    <property type="entry name" value="Adenine nucleotide alpha hydrolases-like"/>
    <property type="match status" value="1"/>
</dbReference>
<organism evidence="9 10">
    <name type="scientific">Sulfitobacter faviae</name>
    <dbReference type="NCBI Taxonomy" id="1775881"/>
    <lineage>
        <taxon>Bacteria</taxon>
        <taxon>Pseudomonadati</taxon>
        <taxon>Pseudomonadota</taxon>
        <taxon>Alphaproteobacteria</taxon>
        <taxon>Rhodobacterales</taxon>
        <taxon>Roseobacteraceae</taxon>
        <taxon>Sulfitobacter</taxon>
    </lineage>
</organism>
<dbReference type="PANTHER" id="PTHR23090:SF9">
    <property type="entry name" value="GLUTAMINE-DEPENDENT NAD(+) SYNTHETASE"/>
    <property type="match status" value="1"/>
</dbReference>
<dbReference type="Pfam" id="PF02540">
    <property type="entry name" value="NAD_synthase"/>
    <property type="match status" value="1"/>
</dbReference>
<keyword evidence="4 7" id="KW-0547">Nucleotide-binding</keyword>
<dbReference type="Proteomes" id="UP001326567">
    <property type="component" value="Chromosome"/>
</dbReference>
<dbReference type="EC" id="6.3.5.1" evidence="7"/>
<dbReference type="RefSeq" id="WP_322328962.1">
    <property type="nucleotide sequence ID" value="NZ_CP139725.1"/>
</dbReference>
<keyword evidence="6 7" id="KW-0520">NAD</keyword>
<sequence>MSDRFRLTLGQLNPTAGDLTGNAALARDAWQAGRDAGAQMVALPELFLTGHDARGLSQSPAFQRDVLAQLEALAAHCANGPALALGAPWVAAGKLHNAYLILQGGKIAQRVLQHAPRPRTPFDPAPISGPYAVAGLRIGSPIGVDGETGDVAETQAETGAELLLIPHAAPHQRGAMERRLNHMVARVIETELPVIHLNMTGGEGETVFDGATFALNPGGKLALQMPAFDTAFAHVDLERGPEGWRIVESAFAPQPEALERDYRALVVGLRDYVAKTGASKVLIEQAGGNDTALAAAIARDALGAENVRQIAVPMSEHLHAALRDELAALGAEVSAETLTPPLRGLMLHALADDAGEMLLTAQNKSAAAMGIAALMGEFNPVKDLYQTEVRALCDWRSKTVRAWMQGPAPSPASAPDTEEAGAEDAILRILLEDGGHVDDCVAAGHAPQSAQRIAGRIAAAKARKGPTVPGLRVKAETA</sequence>
<dbReference type="Gene3D" id="3.60.110.10">
    <property type="entry name" value="Carbon-nitrogen hydrolase"/>
    <property type="match status" value="1"/>
</dbReference>
<dbReference type="InterPro" id="IPR022310">
    <property type="entry name" value="NAD/GMP_synthase"/>
</dbReference>
<keyword evidence="5 7" id="KW-0067">ATP-binding</keyword>
<dbReference type="PANTHER" id="PTHR23090">
    <property type="entry name" value="NH 3 /GLUTAMINE-DEPENDENT NAD + SYNTHETASE"/>
    <property type="match status" value="1"/>
</dbReference>
<comment type="catalytic activity">
    <reaction evidence="7">
        <text>deamido-NAD(+) + L-glutamine + ATP + H2O = L-glutamate + AMP + diphosphate + NAD(+) + H(+)</text>
        <dbReference type="Rhea" id="RHEA:24384"/>
        <dbReference type="ChEBI" id="CHEBI:15377"/>
        <dbReference type="ChEBI" id="CHEBI:15378"/>
        <dbReference type="ChEBI" id="CHEBI:29985"/>
        <dbReference type="ChEBI" id="CHEBI:30616"/>
        <dbReference type="ChEBI" id="CHEBI:33019"/>
        <dbReference type="ChEBI" id="CHEBI:57540"/>
        <dbReference type="ChEBI" id="CHEBI:58359"/>
        <dbReference type="ChEBI" id="CHEBI:58437"/>
        <dbReference type="ChEBI" id="CHEBI:456215"/>
        <dbReference type="EC" id="6.3.5.1"/>
    </reaction>
</comment>
<evidence type="ECO:0000259" key="8">
    <source>
        <dbReference type="PROSITE" id="PS50263"/>
    </source>
</evidence>
<evidence type="ECO:0000256" key="2">
    <source>
        <dbReference type="ARBA" id="ARBA00007145"/>
    </source>
</evidence>